<dbReference type="RefSeq" id="WP_045361817.1">
    <property type="nucleotide sequence ID" value="NZ_AP018150.1"/>
</dbReference>
<dbReference type="Gene3D" id="1.20.81.30">
    <property type="entry name" value="Type II secretion system (T2SS), domain F"/>
    <property type="match status" value="1"/>
</dbReference>
<dbReference type="AlphaFoldDB" id="A0A2Z6EVP0"/>
<evidence type="ECO:0000313" key="2">
    <source>
        <dbReference type="Proteomes" id="UP000282597"/>
    </source>
</evidence>
<dbReference type="InterPro" id="IPR042094">
    <property type="entry name" value="T2SS_GspF_sf"/>
</dbReference>
<evidence type="ECO:0000313" key="1">
    <source>
        <dbReference type="EMBL" id="BBE09520.1"/>
    </source>
</evidence>
<keyword evidence="2" id="KW-1185">Reference proteome</keyword>
<name>A0A2Z6EVP0_9BURK</name>
<dbReference type="KEGG" id="mcys:MCB1EB_1359"/>
<protein>
    <submittedName>
        <fullName evidence="1">Uncharacterized protein</fullName>
    </submittedName>
</protein>
<sequence length="384" mass="43483">MHPSPGAILKQLWQFMHNLCRTRRTRRLAWAQRCFRKKRAEFYNDLASQIDSQPGQTLAIFLQKYALRYPGEPVGIVCAHWLARFAETARFSRAVAHTLPPEETTVLAVAEESGDLKIGLRTLAANIETLEATQRLFLEIITSALVGLAIAHIFLGLIGYWIVPQIETAMNLETRFYGPIAQTYHGFATVIRSVGPAWLALLLAGLLWGSWSIKNYTGRFRGWLDQHILFYALYRDFAGALFLATLSSITQKIGAHAISIHEALARIKPYASTWLAQHIERISRNFEEIPNSGGEAFATGILKREFQYRLQDLSEYQKLECALFNVSQYILRETPNRIKRTATLIRYSVSFLTAAGMMGLYFGLLGMIHEFQASATLQHIMQSP</sequence>
<proteinExistence type="predicted"/>
<reference evidence="1 2" key="1">
    <citation type="journal article" date="2018" name="Microbes Environ.">
        <title>Comparative Genomic Insights into Endofungal Lifestyles of Two Bacterial Endosymbionts, Mycoavidus cysteinexigens and Burkholderia rhizoxinica.</title>
        <authorList>
            <person name="Sharmin D."/>
            <person name="Guo Y."/>
            <person name="Nishizawa T."/>
            <person name="Ohshima S."/>
            <person name="Sato Y."/>
            <person name="Takashima Y."/>
            <person name="Narisawa K."/>
            <person name="Ohta H."/>
        </authorList>
    </citation>
    <scope>NUCLEOTIDE SEQUENCE [LARGE SCALE GENOMIC DNA]</scope>
    <source>
        <strain evidence="1 2">B1-EB</strain>
    </source>
</reference>
<gene>
    <name evidence="1" type="ORF">MCB1EB_1359</name>
</gene>
<dbReference type="Proteomes" id="UP000282597">
    <property type="component" value="Chromosome"/>
</dbReference>
<accession>A0A2Z6EVP0</accession>
<organism evidence="1 2">
    <name type="scientific">Mycoavidus cysteinexigens</name>
    <dbReference type="NCBI Taxonomy" id="1553431"/>
    <lineage>
        <taxon>Bacteria</taxon>
        <taxon>Pseudomonadati</taxon>
        <taxon>Pseudomonadota</taxon>
        <taxon>Betaproteobacteria</taxon>
        <taxon>Burkholderiales</taxon>
        <taxon>Burkholderiaceae</taxon>
        <taxon>Mycoavidus</taxon>
    </lineage>
</organism>
<dbReference type="EMBL" id="AP018150">
    <property type="protein sequence ID" value="BBE09520.1"/>
    <property type="molecule type" value="Genomic_DNA"/>
</dbReference>